<name>A0ABX0XAY7_9BACT</name>
<dbReference type="RefSeq" id="WP_168037128.1">
    <property type="nucleotide sequence ID" value="NZ_JAATJH010000002.1"/>
</dbReference>
<evidence type="ECO:0000313" key="2">
    <source>
        <dbReference type="EMBL" id="NJC26382.1"/>
    </source>
</evidence>
<evidence type="ECO:0000313" key="3">
    <source>
        <dbReference type="Proteomes" id="UP000770785"/>
    </source>
</evidence>
<sequence length="110" mass="11783">MSNQNDHLNSTIESLNRGLEKAKPGATRSLTSWVKALKDSKDEKLTKLADELQQLHDHLGKDSIDTAQVKKLMTSIGKHTTAAAKTAEGTTAEKISELGKALTDAAGSLK</sequence>
<feature type="compositionally biased region" description="Polar residues" evidence="1">
    <location>
        <begin position="1"/>
        <end position="14"/>
    </location>
</feature>
<protein>
    <submittedName>
        <fullName evidence="2">ABC-type transporter Mla subunit MlaD</fullName>
    </submittedName>
</protein>
<comment type="caution">
    <text evidence="2">The sequence shown here is derived from an EMBL/GenBank/DDBJ whole genome shotgun (WGS) entry which is preliminary data.</text>
</comment>
<proteinExistence type="predicted"/>
<dbReference type="Proteomes" id="UP000770785">
    <property type="component" value="Unassembled WGS sequence"/>
</dbReference>
<gene>
    <name evidence="2" type="ORF">GGR27_001881</name>
</gene>
<keyword evidence="3" id="KW-1185">Reference proteome</keyword>
<evidence type="ECO:0000256" key="1">
    <source>
        <dbReference type="SAM" id="MobiDB-lite"/>
    </source>
</evidence>
<dbReference type="EMBL" id="JAATJH010000002">
    <property type="protein sequence ID" value="NJC26382.1"/>
    <property type="molecule type" value="Genomic_DNA"/>
</dbReference>
<reference evidence="2 3" key="1">
    <citation type="submission" date="2020-03" db="EMBL/GenBank/DDBJ databases">
        <title>Genomic Encyclopedia of Type Strains, Phase IV (KMG-IV): sequencing the most valuable type-strain genomes for metagenomic binning, comparative biology and taxonomic classification.</title>
        <authorList>
            <person name="Goeker M."/>
        </authorList>
    </citation>
    <scope>NUCLEOTIDE SEQUENCE [LARGE SCALE GENOMIC DNA]</scope>
    <source>
        <strain evidence="2 3">DSM 105096</strain>
    </source>
</reference>
<organism evidence="2 3">
    <name type="scientific">Neolewinella antarctica</name>
    <dbReference type="NCBI Taxonomy" id="442734"/>
    <lineage>
        <taxon>Bacteria</taxon>
        <taxon>Pseudomonadati</taxon>
        <taxon>Bacteroidota</taxon>
        <taxon>Saprospiria</taxon>
        <taxon>Saprospirales</taxon>
        <taxon>Lewinellaceae</taxon>
        <taxon>Neolewinella</taxon>
    </lineage>
</organism>
<accession>A0ABX0XAY7</accession>
<feature type="region of interest" description="Disordered" evidence="1">
    <location>
        <begin position="1"/>
        <end position="28"/>
    </location>
</feature>